<dbReference type="AlphaFoldDB" id="A0A4Y7JQR5"/>
<proteinExistence type="predicted"/>
<sequence length="90" mass="10554">MNGYNACFLWGSSHIPWRRETRSIISINSIMVSAHIVSSFKDHMNGRYEHTVGLQGRFYKDMNFEMEQSYYGSEQVYLYPPAIQVQKMPP</sequence>
<dbReference type="Gramene" id="RZC62089">
    <property type="protein sequence ID" value="RZC62089"/>
    <property type="gene ID" value="C5167_023834"/>
</dbReference>
<accession>A0A4Y7JQR5</accession>
<dbReference type="EMBL" id="CM010719">
    <property type="protein sequence ID" value="RZC62089.1"/>
    <property type="molecule type" value="Genomic_DNA"/>
</dbReference>
<gene>
    <name evidence="1" type="ORF">C5167_023834</name>
</gene>
<name>A0A4Y7JQR5_PAPSO</name>
<keyword evidence="2" id="KW-1185">Reference proteome</keyword>
<evidence type="ECO:0000313" key="2">
    <source>
        <dbReference type="Proteomes" id="UP000316621"/>
    </source>
</evidence>
<protein>
    <submittedName>
        <fullName evidence="1">Uncharacterized protein</fullName>
    </submittedName>
</protein>
<reference evidence="1 2" key="1">
    <citation type="journal article" date="2018" name="Science">
        <title>The opium poppy genome and morphinan production.</title>
        <authorList>
            <person name="Guo L."/>
            <person name="Winzer T."/>
            <person name="Yang X."/>
            <person name="Li Y."/>
            <person name="Ning Z."/>
            <person name="He Z."/>
            <person name="Teodor R."/>
            <person name="Lu Y."/>
            <person name="Bowser T.A."/>
            <person name="Graham I.A."/>
            <person name="Ye K."/>
        </authorList>
    </citation>
    <scope>NUCLEOTIDE SEQUENCE [LARGE SCALE GENOMIC DNA]</scope>
    <source>
        <strain evidence="2">cv. HN1</strain>
        <tissue evidence="1">Leaves</tissue>
    </source>
</reference>
<dbReference type="Proteomes" id="UP000316621">
    <property type="component" value="Chromosome 5"/>
</dbReference>
<organism evidence="1 2">
    <name type="scientific">Papaver somniferum</name>
    <name type="common">Opium poppy</name>
    <dbReference type="NCBI Taxonomy" id="3469"/>
    <lineage>
        <taxon>Eukaryota</taxon>
        <taxon>Viridiplantae</taxon>
        <taxon>Streptophyta</taxon>
        <taxon>Embryophyta</taxon>
        <taxon>Tracheophyta</taxon>
        <taxon>Spermatophyta</taxon>
        <taxon>Magnoliopsida</taxon>
        <taxon>Ranunculales</taxon>
        <taxon>Papaveraceae</taxon>
        <taxon>Papaveroideae</taxon>
        <taxon>Papaver</taxon>
    </lineage>
</organism>
<evidence type="ECO:0000313" key="1">
    <source>
        <dbReference type="EMBL" id="RZC62089.1"/>
    </source>
</evidence>